<accession>A0A291QZ23</accession>
<dbReference type="InterPro" id="IPR052894">
    <property type="entry name" value="AsmA-related"/>
</dbReference>
<evidence type="ECO:0000313" key="3">
    <source>
        <dbReference type="Proteomes" id="UP000220133"/>
    </source>
</evidence>
<dbReference type="KEGG" id="cbae:COR50_19220"/>
<dbReference type="PANTHER" id="PTHR30441">
    <property type="entry name" value="DUF748 DOMAIN-CONTAINING PROTEIN"/>
    <property type="match status" value="1"/>
</dbReference>
<keyword evidence="3" id="KW-1185">Reference proteome</keyword>
<gene>
    <name evidence="2" type="ORF">COR50_19220</name>
</gene>
<dbReference type="PANTHER" id="PTHR30441:SF8">
    <property type="entry name" value="DUF748 DOMAIN-CONTAINING PROTEIN"/>
    <property type="match status" value="1"/>
</dbReference>
<evidence type="ECO:0000313" key="2">
    <source>
        <dbReference type="EMBL" id="ATL49132.1"/>
    </source>
</evidence>
<keyword evidence="1" id="KW-0472">Membrane</keyword>
<keyword evidence="1" id="KW-0812">Transmembrane</keyword>
<keyword evidence="1" id="KW-1133">Transmembrane helix</keyword>
<evidence type="ECO:0000256" key="1">
    <source>
        <dbReference type="SAM" id="Phobius"/>
    </source>
</evidence>
<dbReference type="Proteomes" id="UP000220133">
    <property type="component" value="Chromosome"/>
</dbReference>
<protein>
    <submittedName>
        <fullName evidence="2">Uncharacterized protein</fullName>
    </submittedName>
</protein>
<sequence length="1011" mass="113736">MNKTKKWIKRALWGLLIMVLCLAGIIGFLLNFVLTPGKITPEVTRYINGQVNAKVYCERMELTFFSSFPHFAVQLKNGGILNEDFRKYGSDTLAEFKNCQLSFNVVKLLAKNVVAIQQVEFDQPKIFAVINEKGKANWEILPTDTTTVAAADTSGEGGRFRGYYLRRFAIKDAEVYYKDVATKTIIHVPKYDLVLKAKQNKRGTAFTIDTKSERLTFEHEGIPFVKSVNLALASKVNYEAANHTITISKSKVLINDTDFELEGKLLLDSARRQIHTDLQLALNINSLENLWKLLPASVIEKDGVDATGTVNVSAKVQGIYGRNLFPQIALLFHIKNGTLKYKDFPGKIDHLESDMTARIDFNQPDSSNVRINKCLVKGSGMYLDVKGLVTDVLQNPHVNTNILADIDFTKVHGMFPVNDSLQTAGQAHLDLQANFDLKELLAGKYHNLQASGNASLQELSIRDLVHHFELNTILTKLEFDNIRDQGTKRKLAGHIQMKDLNLNYINEHHVQVQDLKVTVGAKRSVDSTSAVHADLSLKNLKYQGPDSLKALARTMVASVDMTRKNRRSKPVIHSTFEMDSVGLKQQQQFVGIRKGKYDLEILRDQQKHWKARGKVVFNRLYAFSPKFPLPIRMMHSRITLDTNAVELNRARLKVGHSDFTLTGKIEHLFKKKGDTTDTKASLALQSTFLDANELMQFMADSAVGSKEIATAPGKAGEVTVDTNYVKTETKTIFQVPKGIDFTFNMDVKRLKWGVMDINDLTGNLGMYKGKIQLDDLSMKTLAVNILADINYAVQSDSSALMDFDFNMNDIQMANLVKVLPALDSLLPMSESFEGTVNFRIKGSAQLDENMEIKMKSVNGIAALKAKDLMVLDGPTFKELAKTLMFKNKEKNPIGYLNLEMVIENSHMQILPALLEIDRYRLAVGGIQRMDMSYDYHITVLKSPVPFKTGVDISGNLDDYKIHVTKAKYKYYFTDKKRLLSKADSSVINKRNEILDALGFRDAKVDEKIEVE</sequence>
<dbReference type="AlphaFoldDB" id="A0A291QZ23"/>
<name>A0A291QZ23_9BACT</name>
<reference evidence="2 3" key="1">
    <citation type="submission" date="2017-10" db="EMBL/GenBank/DDBJ databases">
        <title>Paenichitinophaga pekingensis gen. nov., sp. nov., isolated from activated sludge.</title>
        <authorList>
            <person name="Jin D."/>
            <person name="Kong X."/>
            <person name="Deng Y."/>
            <person name="Bai Z."/>
        </authorList>
    </citation>
    <scope>NUCLEOTIDE SEQUENCE [LARGE SCALE GENOMIC DNA]</scope>
    <source>
        <strain evidence="2 3">13</strain>
    </source>
</reference>
<organism evidence="2 3">
    <name type="scientific">Chitinophaga caeni</name>
    <dbReference type="NCBI Taxonomy" id="2029983"/>
    <lineage>
        <taxon>Bacteria</taxon>
        <taxon>Pseudomonadati</taxon>
        <taxon>Bacteroidota</taxon>
        <taxon>Chitinophagia</taxon>
        <taxon>Chitinophagales</taxon>
        <taxon>Chitinophagaceae</taxon>
        <taxon>Chitinophaga</taxon>
    </lineage>
</organism>
<dbReference type="EMBL" id="CP023777">
    <property type="protein sequence ID" value="ATL49132.1"/>
    <property type="molecule type" value="Genomic_DNA"/>
</dbReference>
<dbReference type="GO" id="GO:0005886">
    <property type="term" value="C:plasma membrane"/>
    <property type="evidence" value="ECO:0007669"/>
    <property type="project" value="TreeGrafter"/>
</dbReference>
<feature type="transmembrane region" description="Helical" evidence="1">
    <location>
        <begin position="12"/>
        <end position="34"/>
    </location>
</feature>
<dbReference type="GO" id="GO:0090313">
    <property type="term" value="P:regulation of protein targeting to membrane"/>
    <property type="evidence" value="ECO:0007669"/>
    <property type="project" value="TreeGrafter"/>
</dbReference>
<dbReference type="OrthoDB" id="1489065at2"/>
<proteinExistence type="predicted"/>
<dbReference type="RefSeq" id="WP_098195500.1">
    <property type="nucleotide sequence ID" value="NZ_CP023777.1"/>
</dbReference>